<dbReference type="AlphaFoldDB" id="A0A813T0S4"/>
<comment type="caution">
    <text evidence="8">The sequence shown here is derived from an EMBL/GenBank/DDBJ whole genome shotgun (WGS) entry which is preliminary data.</text>
</comment>
<dbReference type="EMBL" id="CAJNOQ010000450">
    <property type="protein sequence ID" value="CAF0802619.1"/>
    <property type="molecule type" value="Genomic_DNA"/>
</dbReference>
<evidence type="ECO:0000256" key="3">
    <source>
        <dbReference type="ARBA" id="ARBA00022750"/>
    </source>
</evidence>
<dbReference type="CDD" id="cd05479">
    <property type="entry name" value="RP_DDI"/>
    <property type="match status" value="1"/>
</dbReference>
<keyword evidence="2" id="KW-0645">Protease</keyword>
<evidence type="ECO:0000313" key="10">
    <source>
        <dbReference type="Proteomes" id="UP000663829"/>
    </source>
</evidence>
<dbReference type="InterPro" id="IPR021109">
    <property type="entry name" value="Peptidase_aspartic_dom_sf"/>
</dbReference>
<evidence type="ECO:0000313" key="8">
    <source>
        <dbReference type="EMBL" id="CAF0802619.1"/>
    </source>
</evidence>
<dbReference type="OrthoDB" id="1047367at2759"/>
<organism evidence="8 10">
    <name type="scientific">Didymodactylos carnosus</name>
    <dbReference type="NCBI Taxonomy" id="1234261"/>
    <lineage>
        <taxon>Eukaryota</taxon>
        <taxon>Metazoa</taxon>
        <taxon>Spiralia</taxon>
        <taxon>Gnathifera</taxon>
        <taxon>Rotifera</taxon>
        <taxon>Eurotatoria</taxon>
        <taxon>Bdelloidea</taxon>
        <taxon>Philodinida</taxon>
        <taxon>Philodinidae</taxon>
        <taxon>Didymodactylos</taxon>
    </lineage>
</organism>
<protein>
    <recommendedName>
        <fullName evidence="11">UBA domain-containing protein</fullName>
    </recommendedName>
</protein>
<sequence>MSIKLYRFMELLAQHSPAMNHQTELDRLSMADPFDPNVQRRIEELLHMQNVQDNMEHALEHMPEVFGHVVMLYINCKVNGHLVKAFVDSGAQMTIMSRTCAERCGIMRLIDKRWSGIAKGVGTQKIIGRIHLAQIEVEKAFLTTAFSVLEDQSMDMLLGLDILKRHQCIIDLHRDTLRIGSANIETKFLSENELPENAKLTESIPMSNMIEHEDRNFAQALARSAADVGDVKSSSQPATTSAATNLEQPSSEYSEQSITQIIKQGFTREQAINELKLFQGDVNKALTSLMTKSLLIPKRKR</sequence>
<dbReference type="InterPro" id="IPR015940">
    <property type="entry name" value="UBA"/>
</dbReference>
<dbReference type="PANTHER" id="PTHR15397:SF3">
    <property type="entry name" value="DNA DAMAGE INDUCIBLE 1 HOMOLOG 2"/>
    <property type="match status" value="1"/>
</dbReference>
<dbReference type="GO" id="GO:0004190">
    <property type="term" value="F:aspartic-type endopeptidase activity"/>
    <property type="evidence" value="ECO:0007669"/>
    <property type="project" value="UniProtKB-KW"/>
</dbReference>
<feature type="domain" description="Peptidase A2" evidence="7">
    <location>
        <begin position="83"/>
        <end position="162"/>
    </location>
</feature>
<dbReference type="FunFam" id="2.40.70.10:FF:000005">
    <property type="entry name" value="DNA damage inducible 1 homolog 2"/>
    <property type="match status" value="1"/>
</dbReference>
<dbReference type="PROSITE" id="PS50175">
    <property type="entry name" value="ASP_PROT_RETROV"/>
    <property type="match status" value="1"/>
</dbReference>
<comment type="similarity">
    <text evidence="1">Belongs to the DDI1 family.</text>
</comment>
<keyword evidence="3" id="KW-0064">Aspartyl protease</keyword>
<dbReference type="SUPFAM" id="SSF50630">
    <property type="entry name" value="Acid proteases"/>
    <property type="match status" value="1"/>
</dbReference>
<dbReference type="Gene3D" id="1.10.8.10">
    <property type="entry name" value="DNA helicase RuvA subunit, C-terminal domain"/>
    <property type="match status" value="1"/>
</dbReference>
<dbReference type="GO" id="GO:0006508">
    <property type="term" value="P:proteolysis"/>
    <property type="evidence" value="ECO:0007669"/>
    <property type="project" value="UniProtKB-KW"/>
</dbReference>
<evidence type="ECO:0000259" key="7">
    <source>
        <dbReference type="PROSITE" id="PS50175"/>
    </source>
</evidence>
<accession>A0A813T0S4</accession>
<gene>
    <name evidence="8" type="ORF">GPM918_LOCUS3598</name>
    <name evidence="9" type="ORF">SRO942_LOCUS3598</name>
</gene>
<evidence type="ECO:0000256" key="2">
    <source>
        <dbReference type="ARBA" id="ARBA00022670"/>
    </source>
</evidence>
<feature type="domain" description="UBA" evidence="6">
    <location>
        <begin position="252"/>
        <end position="292"/>
    </location>
</feature>
<evidence type="ECO:0000259" key="6">
    <source>
        <dbReference type="PROSITE" id="PS50030"/>
    </source>
</evidence>
<feature type="compositionally biased region" description="Low complexity" evidence="5">
    <location>
        <begin position="233"/>
        <end position="244"/>
    </location>
</feature>
<dbReference type="EMBL" id="CAJOBC010000450">
    <property type="protein sequence ID" value="CAF3587777.1"/>
    <property type="molecule type" value="Genomic_DNA"/>
</dbReference>
<dbReference type="PANTHER" id="PTHR15397">
    <property type="entry name" value="SODIUM-GLUCOSE COTRANSPORTER REGULATORY PROTEIN -RELATED"/>
    <property type="match status" value="1"/>
</dbReference>
<evidence type="ECO:0000313" key="9">
    <source>
        <dbReference type="EMBL" id="CAF3587777.1"/>
    </source>
</evidence>
<dbReference type="PROSITE" id="PS50030">
    <property type="entry name" value="UBA"/>
    <property type="match status" value="1"/>
</dbReference>
<evidence type="ECO:0000256" key="5">
    <source>
        <dbReference type="SAM" id="MobiDB-lite"/>
    </source>
</evidence>
<evidence type="ECO:0000256" key="1">
    <source>
        <dbReference type="ARBA" id="ARBA00009136"/>
    </source>
</evidence>
<feature type="region of interest" description="Disordered" evidence="5">
    <location>
        <begin position="229"/>
        <end position="254"/>
    </location>
</feature>
<name>A0A813T0S4_9BILA</name>
<dbReference type="InterPro" id="IPR009060">
    <property type="entry name" value="UBA-like_sf"/>
</dbReference>
<keyword evidence="10" id="KW-1185">Reference proteome</keyword>
<dbReference type="Proteomes" id="UP000681722">
    <property type="component" value="Unassembled WGS sequence"/>
</dbReference>
<dbReference type="InterPro" id="IPR001995">
    <property type="entry name" value="Peptidase_A2_cat"/>
</dbReference>
<keyword evidence="4" id="KW-0378">Hydrolase</keyword>
<dbReference type="Gene3D" id="2.40.70.10">
    <property type="entry name" value="Acid Proteases"/>
    <property type="match status" value="1"/>
</dbReference>
<dbReference type="InterPro" id="IPR019103">
    <property type="entry name" value="Peptidase_aspartic_DDI1-type"/>
</dbReference>
<feature type="compositionally biased region" description="Polar residues" evidence="5">
    <location>
        <begin position="245"/>
        <end position="254"/>
    </location>
</feature>
<evidence type="ECO:0000256" key="4">
    <source>
        <dbReference type="ARBA" id="ARBA00022801"/>
    </source>
</evidence>
<dbReference type="SUPFAM" id="SSF46934">
    <property type="entry name" value="UBA-like"/>
    <property type="match status" value="1"/>
</dbReference>
<dbReference type="Proteomes" id="UP000663829">
    <property type="component" value="Unassembled WGS sequence"/>
</dbReference>
<proteinExistence type="inferred from homology"/>
<dbReference type="Pfam" id="PF09668">
    <property type="entry name" value="Asp_protease"/>
    <property type="match status" value="1"/>
</dbReference>
<evidence type="ECO:0008006" key="11">
    <source>
        <dbReference type="Google" id="ProtNLM"/>
    </source>
</evidence>
<reference evidence="8" key="1">
    <citation type="submission" date="2021-02" db="EMBL/GenBank/DDBJ databases">
        <authorList>
            <person name="Nowell W R."/>
        </authorList>
    </citation>
    <scope>NUCLEOTIDE SEQUENCE</scope>
</reference>